<dbReference type="Pfam" id="PF13462">
    <property type="entry name" value="Thioredoxin_4"/>
    <property type="match status" value="1"/>
</dbReference>
<dbReference type="Proteomes" id="UP001595803">
    <property type="component" value="Unassembled WGS sequence"/>
</dbReference>
<evidence type="ECO:0000256" key="5">
    <source>
        <dbReference type="ARBA" id="ARBA00023284"/>
    </source>
</evidence>
<evidence type="ECO:0000256" key="1">
    <source>
        <dbReference type="ARBA" id="ARBA00005791"/>
    </source>
</evidence>
<keyword evidence="4" id="KW-1015">Disulfide bond</keyword>
<dbReference type="EMBL" id="JBHRZG010000001">
    <property type="protein sequence ID" value="MFC3831495.1"/>
    <property type="molecule type" value="Genomic_DNA"/>
</dbReference>
<dbReference type="InterPro" id="IPR012336">
    <property type="entry name" value="Thioredoxin-like_fold"/>
</dbReference>
<keyword evidence="5" id="KW-0676">Redox-active center</keyword>
<evidence type="ECO:0000259" key="7">
    <source>
        <dbReference type="Pfam" id="PF13462"/>
    </source>
</evidence>
<keyword evidence="3" id="KW-0560">Oxidoreductase</keyword>
<feature type="chain" id="PRO_5045534377" evidence="6">
    <location>
        <begin position="21"/>
        <end position="336"/>
    </location>
</feature>
<comment type="caution">
    <text evidence="8">The sequence shown here is derived from an EMBL/GenBank/DDBJ whole genome shotgun (WGS) entry which is preliminary data.</text>
</comment>
<sequence>MPRCRLFAAAVFLTVGSAHAQLWQTPQATAAQAILNGYAAQGNVLTRGDSTVTLDVAGNAVVGVYVQAASLGDLARGIGAGWGLVEADLPKLQANLAAPRVLDAARQGFVDVTSDDMTDVVALKATTTGTKTVYAAYVAAKVWPDNTFPVTKNVTGRATASDTLRIFSDFQCPYCRQMWQVAAQGWEAAPDTYRAYHYQFPLTRHRNALAAAEASECASAQGKFWPYADALFAAYDTWTPLEPKAVSPLLTTYAKTTGLDTAAFTACVTAHTFRSSIDAQIRAGIAVGVQATPTVYLNGVKLDDYSDADELARVHAATTATPDAATLIDARLKLFR</sequence>
<dbReference type="CDD" id="cd02972">
    <property type="entry name" value="DsbA_family"/>
    <property type="match status" value="1"/>
</dbReference>
<dbReference type="SUPFAM" id="SSF52833">
    <property type="entry name" value="Thioredoxin-like"/>
    <property type="match status" value="1"/>
</dbReference>
<proteinExistence type="inferred from homology"/>
<dbReference type="Gene3D" id="3.40.30.10">
    <property type="entry name" value="Glutaredoxin"/>
    <property type="match status" value="1"/>
</dbReference>
<evidence type="ECO:0000256" key="2">
    <source>
        <dbReference type="ARBA" id="ARBA00022729"/>
    </source>
</evidence>
<feature type="domain" description="Thioredoxin-like fold" evidence="7">
    <location>
        <begin position="151"/>
        <end position="312"/>
    </location>
</feature>
<keyword evidence="2 6" id="KW-0732">Signal</keyword>
<dbReference type="PANTHER" id="PTHR13887:SF14">
    <property type="entry name" value="DISULFIDE BOND FORMATION PROTEIN D"/>
    <property type="match status" value="1"/>
</dbReference>
<name>A0ABV7Z4D2_9DEIO</name>
<evidence type="ECO:0000313" key="8">
    <source>
        <dbReference type="EMBL" id="MFC3831495.1"/>
    </source>
</evidence>
<accession>A0ABV7Z4D2</accession>
<organism evidence="8 9">
    <name type="scientific">Deinococcus rufus</name>
    <dbReference type="NCBI Taxonomy" id="2136097"/>
    <lineage>
        <taxon>Bacteria</taxon>
        <taxon>Thermotogati</taxon>
        <taxon>Deinococcota</taxon>
        <taxon>Deinococci</taxon>
        <taxon>Deinococcales</taxon>
        <taxon>Deinococcaceae</taxon>
        <taxon>Deinococcus</taxon>
    </lineage>
</organism>
<comment type="similarity">
    <text evidence="1">Belongs to the thioredoxin family. DsbA subfamily.</text>
</comment>
<dbReference type="InterPro" id="IPR036249">
    <property type="entry name" value="Thioredoxin-like_sf"/>
</dbReference>
<evidence type="ECO:0000256" key="3">
    <source>
        <dbReference type="ARBA" id="ARBA00023002"/>
    </source>
</evidence>
<dbReference type="RefSeq" id="WP_322473058.1">
    <property type="nucleotide sequence ID" value="NZ_JBHRZG010000001.1"/>
</dbReference>
<reference evidence="9" key="1">
    <citation type="journal article" date="2019" name="Int. J. Syst. Evol. Microbiol.">
        <title>The Global Catalogue of Microorganisms (GCM) 10K type strain sequencing project: providing services to taxonomists for standard genome sequencing and annotation.</title>
        <authorList>
            <consortium name="The Broad Institute Genomics Platform"/>
            <consortium name="The Broad Institute Genome Sequencing Center for Infectious Disease"/>
            <person name="Wu L."/>
            <person name="Ma J."/>
        </authorList>
    </citation>
    <scope>NUCLEOTIDE SEQUENCE [LARGE SCALE GENOMIC DNA]</scope>
    <source>
        <strain evidence="9">CCTCC AB 2017081</strain>
    </source>
</reference>
<gene>
    <name evidence="8" type="ORF">ACFOSB_01285</name>
</gene>
<keyword evidence="9" id="KW-1185">Reference proteome</keyword>
<dbReference type="PANTHER" id="PTHR13887">
    <property type="entry name" value="GLUTATHIONE S-TRANSFERASE KAPPA"/>
    <property type="match status" value="1"/>
</dbReference>
<evidence type="ECO:0000256" key="6">
    <source>
        <dbReference type="SAM" id="SignalP"/>
    </source>
</evidence>
<evidence type="ECO:0000256" key="4">
    <source>
        <dbReference type="ARBA" id="ARBA00023157"/>
    </source>
</evidence>
<evidence type="ECO:0000313" key="9">
    <source>
        <dbReference type="Proteomes" id="UP001595803"/>
    </source>
</evidence>
<protein>
    <submittedName>
        <fullName evidence="8">DsbA family protein</fullName>
    </submittedName>
</protein>
<feature type="signal peptide" evidence="6">
    <location>
        <begin position="1"/>
        <end position="20"/>
    </location>
</feature>